<evidence type="ECO:0000313" key="2">
    <source>
        <dbReference type="Proteomes" id="UP001372526"/>
    </source>
</evidence>
<dbReference type="RefSeq" id="WP_090915666.1">
    <property type="nucleotide sequence ID" value="NZ_JBAWSX010000004.1"/>
</dbReference>
<comment type="caution">
    <text evidence="1">The sequence shown here is derived from an EMBL/GenBank/DDBJ whole genome shotgun (WGS) entry which is preliminary data.</text>
</comment>
<keyword evidence="2" id="KW-1185">Reference proteome</keyword>
<dbReference type="EMBL" id="JBAWSX010000004">
    <property type="protein sequence ID" value="MEI4801559.1"/>
    <property type="molecule type" value="Genomic_DNA"/>
</dbReference>
<reference evidence="1 2" key="1">
    <citation type="submission" date="2024-01" db="EMBL/GenBank/DDBJ databases">
        <title>Seven novel Bacillus-like species.</title>
        <authorList>
            <person name="Liu G."/>
        </authorList>
    </citation>
    <scope>NUCLEOTIDE SEQUENCE [LARGE SCALE GENOMIC DNA]</scope>
    <source>
        <strain evidence="1 2">FJAT-51639</strain>
    </source>
</reference>
<gene>
    <name evidence="1" type="primary">yhfH</name>
    <name evidence="1" type="ORF">WAZ07_09500</name>
</gene>
<protein>
    <submittedName>
        <fullName evidence="1">Protein YhfH</fullName>
    </submittedName>
</protein>
<accession>A0ABU8FI30</accession>
<dbReference type="InterPro" id="IPR025432">
    <property type="entry name" value="YhfH-like"/>
</dbReference>
<name>A0ABU8FI30_9BACI</name>
<dbReference type="Pfam" id="PF14149">
    <property type="entry name" value="YhfH"/>
    <property type="match status" value="1"/>
</dbReference>
<dbReference type="Proteomes" id="UP001372526">
    <property type="component" value="Unassembled WGS sequence"/>
</dbReference>
<proteinExistence type="predicted"/>
<evidence type="ECO:0000313" key="1">
    <source>
        <dbReference type="EMBL" id="MEI4801559.1"/>
    </source>
</evidence>
<sequence>MLDQPMEFFRNLPAKTCSHCGREIDEQHEAYHNKCEDCTHEE</sequence>
<organism evidence="1 2">
    <name type="scientific">Bacillus bruguierae</name>
    <dbReference type="NCBI Taxonomy" id="3127667"/>
    <lineage>
        <taxon>Bacteria</taxon>
        <taxon>Bacillati</taxon>
        <taxon>Bacillota</taxon>
        <taxon>Bacilli</taxon>
        <taxon>Bacillales</taxon>
        <taxon>Bacillaceae</taxon>
        <taxon>Bacillus</taxon>
    </lineage>
</organism>